<sequence length="164" mass="18565">MQKSAKTKDEMAGRVATSRCLWDFSKRLRSRGHPPLRRRRARRREMRWGTRTLPRASRMMAVARDAKGRRPAAASWDGDASRARLRNPSEMRFGFPRKRSEPRFWRRVGGRLLIQARRGEAAGEAGRLVAASASGGQNPPKSSTKRALCIYRSITTGPLHSLAR</sequence>
<dbReference type="AlphaFoldDB" id="B7ZZH9"/>
<organism evidence="2">
    <name type="scientific">Zea mays</name>
    <name type="common">Maize</name>
    <dbReference type="NCBI Taxonomy" id="4577"/>
    <lineage>
        <taxon>Eukaryota</taxon>
        <taxon>Viridiplantae</taxon>
        <taxon>Streptophyta</taxon>
        <taxon>Embryophyta</taxon>
        <taxon>Tracheophyta</taxon>
        <taxon>Spermatophyta</taxon>
        <taxon>Magnoliopsida</taxon>
        <taxon>Liliopsida</taxon>
        <taxon>Poales</taxon>
        <taxon>Poaceae</taxon>
        <taxon>PACMAD clade</taxon>
        <taxon>Panicoideae</taxon>
        <taxon>Andropogonodae</taxon>
        <taxon>Andropogoneae</taxon>
        <taxon>Tripsacinae</taxon>
        <taxon>Zea</taxon>
    </lineage>
</organism>
<feature type="region of interest" description="Disordered" evidence="1">
    <location>
        <begin position="62"/>
        <end position="81"/>
    </location>
</feature>
<evidence type="ECO:0000313" key="2">
    <source>
        <dbReference type="EMBL" id="ACL53328.1"/>
    </source>
</evidence>
<name>B7ZZH9_MAIZE</name>
<accession>B7ZZH9</accession>
<evidence type="ECO:0000256" key="1">
    <source>
        <dbReference type="SAM" id="MobiDB-lite"/>
    </source>
</evidence>
<proteinExistence type="evidence at transcript level"/>
<dbReference type="EMBL" id="BT054721">
    <property type="protein sequence ID" value="ACL53328.1"/>
    <property type="molecule type" value="mRNA"/>
</dbReference>
<protein>
    <submittedName>
        <fullName evidence="2">Uncharacterized protein</fullName>
    </submittedName>
</protein>
<reference evidence="2" key="2">
    <citation type="submission" date="2012-06" db="EMBL/GenBank/DDBJ databases">
        <authorList>
            <person name="Yu Y."/>
            <person name="Currie J."/>
            <person name="Lomeli R."/>
            <person name="Angelova A."/>
            <person name="Collura K."/>
            <person name="Wissotski M."/>
            <person name="Campos D."/>
            <person name="Kudrna D."/>
            <person name="Golser W."/>
            <person name="Ashely E."/>
            <person name="Descour A."/>
            <person name="Fernandes J."/>
            <person name="Soderlund C."/>
            <person name="Walbot V."/>
        </authorList>
    </citation>
    <scope>NUCLEOTIDE SEQUENCE</scope>
    <source>
        <strain evidence="2">B73</strain>
    </source>
</reference>
<reference evidence="2" key="1">
    <citation type="journal article" date="2009" name="PLoS Genet.">
        <title>Sequencing, mapping, and analysis of 27,455 maize full-length cDNAs.</title>
        <authorList>
            <person name="Soderlund C."/>
            <person name="Descour A."/>
            <person name="Kudrna D."/>
            <person name="Bomhoff M."/>
            <person name="Boyd L."/>
            <person name="Currie J."/>
            <person name="Angelova A."/>
            <person name="Collura K."/>
            <person name="Wissotski M."/>
            <person name="Ashley E."/>
            <person name="Morrow D."/>
            <person name="Fernandes J."/>
            <person name="Walbot V."/>
            <person name="Yu Y."/>
        </authorList>
    </citation>
    <scope>NUCLEOTIDE SEQUENCE</scope>
    <source>
        <strain evidence="2">B73</strain>
    </source>
</reference>